<evidence type="ECO:0000256" key="1">
    <source>
        <dbReference type="ARBA" id="ARBA00022692"/>
    </source>
</evidence>
<feature type="transmembrane region" description="Helical" evidence="4">
    <location>
        <begin position="127"/>
        <end position="146"/>
    </location>
</feature>
<feature type="transmembrane region" description="Helical" evidence="4">
    <location>
        <begin position="319"/>
        <end position="344"/>
    </location>
</feature>
<evidence type="ECO:0000256" key="2">
    <source>
        <dbReference type="ARBA" id="ARBA00022989"/>
    </source>
</evidence>
<dbReference type="Pfam" id="PF07690">
    <property type="entry name" value="MFS_1"/>
    <property type="match status" value="1"/>
</dbReference>
<accession>A0A8J2YSD6</accession>
<keyword evidence="7" id="KW-1185">Reference proteome</keyword>
<sequence>MRNVGALLFGVSILLLGAGLFQTFLSLRMAYERFGQLTIGLILAAYFAGFMAGSMLSGRVVRRVGYIRAFAIFSALLSSSVLFQALVVDPVAWTGLRACGGFAIAGLFLVTESWLNHRSDEATRGQVLALYVMIEQVATGLGQYLIDLLPTGGTGSFILTAGLFVLALIPVAATNAEAPLPAAHSTLSIGQLFRMTPLGVLGSLFAGLINAAFAGLAPIYAQGIGLSTPRISVFMSVTILGALLFQLPVGRLSDRFDRRSVLLVVIISVTAVSGVLSAAEGFGLWSLLALALVFGGVSQVIYPVTAAHANDYVAEEDRVAAAGALLFAYGIGATVGPLLGAALMEWLGPAGLFVYCTITSAALAGVVALRMARRSARPSYLQTPFQLVSNSTPAAAELDPRTHPRKTPAP</sequence>
<gene>
    <name evidence="6" type="ORF">GCM10011611_19680</name>
</gene>
<dbReference type="InterPro" id="IPR036259">
    <property type="entry name" value="MFS_trans_sf"/>
</dbReference>
<feature type="transmembrane region" description="Helical" evidence="4">
    <location>
        <begin position="69"/>
        <end position="88"/>
    </location>
</feature>
<dbReference type="GO" id="GO:0005886">
    <property type="term" value="C:plasma membrane"/>
    <property type="evidence" value="ECO:0007669"/>
    <property type="project" value="TreeGrafter"/>
</dbReference>
<dbReference type="PANTHER" id="PTHR23521:SF3">
    <property type="entry name" value="MFS TRANSPORTER"/>
    <property type="match status" value="1"/>
</dbReference>
<evidence type="ECO:0000259" key="5">
    <source>
        <dbReference type="PROSITE" id="PS50850"/>
    </source>
</evidence>
<feature type="transmembrane region" description="Helical" evidence="4">
    <location>
        <begin position="350"/>
        <end position="369"/>
    </location>
</feature>
<comment type="caution">
    <text evidence="6">The sequence shown here is derived from an EMBL/GenBank/DDBJ whole genome shotgun (WGS) entry which is preliminary data.</text>
</comment>
<dbReference type="CDD" id="cd17477">
    <property type="entry name" value="MFS_YcaD_like"/>
    <property type="match status" value="1"/>
</dbReference>
<keyword evidence="3 4" id="KW-0472">Membrane</keyword>
<feature type="transmembrane region" description="Helical" evidence="4">
    <location>
        <begin position="198"/>
        <end position="219"/>
    </location>
</feature>
<reference evidence="6" key="2">
    <citation type="submission" date="2020-09" db="EMBL/GenBank/DDBJ databases">
        <authorList>
            <person name="Sun Q."/>
            <person name="Zhou Y."/>
        </authorList>
    </citation>
    <scope>NUCLEOTIDE SEQUENCE</scope>
    <source>
        <strain evidence="6">CGMCC 1.15725</strain>
    </source>
</reference>
<feature type="transmembrane region" description="Helical" evidence="4">
    <location>
        <begin position="261"/>
        <end position="279"/>
    </location>
</feature>
<proteinExistence type="predicted"/>
<dbReference type="EMBL" id="BMJQ01000004">
    <property type="protein sequence ID" value="GGF14005.1"/>
    <property type="molecule type" value="Genomic_DNA"/>
</dbReference>
<feature type="transmembrane region" description="Helical" evidence="4">
    <location>
        <begin position="37"/>
        <end position="57"/>
    </location>
</feature>
<dbReference type="Proteomes" id="UP000646365">
    <property type="component" value="Unassembled WGS sequence"/>
</dbReference>
<evidence type="ECO:0000256" key="3">
    <source>
        <dbReference type="ARBA" id="ARBA00023136"/>
    </source>
</evidence>
<dbReference type="InterPro" id="IPR047200">
    <property type="entry name" value="MFS_YcaD-like"/>
</dbReference>
<feature type="transmembrane region" description="Helical" evidence="4">
    <location>
        <begin position="158"/>
        <end position="178"/>
    </location>
</feature>
<reference evidence="6" key="1">
    <citation type="journal article" date="2014" name="Int. J. Syst. Evol. Microbiol.">
        <title>Complete genome sequence of Corynebacterium casei LMG S-19264T (=DSM 44701T), isolated from a smear-ripened cheese.</title>
        <authorList>
            <consortium name="US DOE Joint Genome Institute (JGI-PGF)"/>
            <person name="Walter F."/>
            <person name="Albersmeier A."/>
            <person name="Kalinowski J."/>
            <person name="Ruckert C."/>
        </authorList>
    </citation>
    <scope>NUCLEOTIDE SEQUENCE</scope>
    <source>
        <strain evidence="6">CGMCC 1.15725</strain>
    </source>
</reference>
<evidence type="ECO:0000313" key="7">
    <source>
        <dbReference type="Proteomes" id="UP000646365"/>
    </source>
</evidence>
<organism evidence="6 7">
    <name type="scientific">Aliidongia dinghuensis</name>
    <dbReference type="NCBI Taxonomy" id="1867774"/>
    <lineage>
        <taxon>Bacteria</taxon>
        <taxon>Pseudomonadati</taxon>
        <taxon>Pseudomonadota</taxon>
        <taxon>Alphaproteobacteria</taxon>
        <taxon>Rhodospirillales</taxon>
        <taxon>Dongiaceae</taxon>
        <taxon>Aliidongia</taxon>
    </lineage>
</organism>
<dbReference type="GO" id="GO:0022857">
    <property type="term" value="F:transmembrane transporter activity"/>
    <property type="evidence" value="ECO:0007669"/>
    <property type="project" value="InterPro"/>
</dbReference>
<dbReference type="PROSITE" id="PS50850">
    <property type="entry name" value="MFS"/>
    <property type="match status" value="1"/>
</dbReference>
<dbReference type="PANTHER" id="PTHR23521">
    <property type="entry name" value="TRANSPORTER MFS SUPERFAMILY"/>
    <property type="match status" value="1"/>
</dbReference>
<dbReference type="Gene3D" id="1.20.1250.20">
    <property type="entry name" value="MFS general substrate transporter like domains"/>
    <property type="match status" value="2"/>
</dbReference>
<evidence type="ECO:0000256" key="4">
    <source>
        <dbReference type="SAM" id="Phobius"/>
    </source>
</evidence>
<feature type="domain" description="Major facilitator superfamily (MFS) profile" evidence="5">
    <location>
        <begin position="195"/>
        <end position="410"/>
    </location>
</feature>
<evidence type="ECO:0000313" key="6">
    <source>
        <dbReference type="EMBL" id="GGF14005.1"/>
    </source>
</evidence>
<keyword evidence="1 4" id="KW-0812">Transmembrane</keyword>
<feature type="transmembrane region" description="Helical" evidence="4">
    <location>
        <begin position="94"/>
        <end position="115"/>
    </location>
</feature>
<dbReference type="AlphaFoldDB" id="A0A8J2YSD6"/>
<dbReference type="SUPFAM" id="SSF103473">
    <property type="entry name" value="MFS general substrate transporter"/>
    <property type="match status" value="1"/>
</dbReference>
<feature type="transmembrane region" description="Helical" evidence="4">
    <location>
        <begin position="285"/>
        <end position="307"/>
    </location>
</feature>
<protein>
    <submittedName>
        <fullName evidence="6">MFS transporter</fullName>
    </submittedName>
</protein>
<keyword evidence="2 4" id="KW-1133">Transmembrane helix</keyword>
<dbReference type="InterPro" id="IPR020846">
    <property type="entry name" value="MFS_dom"/>
</dbReference>
<name>A0A8J2YSD6_9PROT</name>
<dbReference type="InterPro" id="IPR011701">
    <property type="entry name" value="MFS"/>
</dbReference>
<feature type="transmembrane region" description="Helical" evidence="4">
    <location>
        <begin position="231"/>
        <end position="249"/>
    </location>
</feature>